<evidence type="ECO:0000313" key="6">
    <source>
        <dbReference type="EMBL" id="KAK3936148.1"/>
    </source>
</evidence>
<evidence type="ECO:0000256" key="1">
    <source>
        <dbReference type="ARBA" id="ARBA00004141"/>
    </source>
</evidence>
<reference evidence="7" key="1">
    <citation type="journal article" date="2023" name="Mol. Phylogenet. Evol.">
        <title>Genome-scale phylogeny and comparative genomics of the fungal order Sordariales.</title>
        <authorList>
            <person name="Hensen N."/>
            <person name="Bonometti L."/>
            <person name="Westerberg I."/>
            <person name="Brannstrom I.O."/>
            <person name="Guillou S."/>
            <person name="Cros-Aarteil S."/>
            <person name="Calhoun S."/>
            <person name="Haridas S."/>
            <person name="Kuo A."/>
            <person name="Mondo S."/>
            <person name="Pangilinan J."/>
            <person name="Riley R."/>
            <person name="LaButti K."/>
            <person name="Andreopoulos B."/>
            <person name="Lipzen A."/>
            <person name="Chen C."/>
            <person name="Yan M."/>
            <person name="Daum C."/>
            <person name="Ng V."/>
            <person name="Clum A."/>
            <person name="Steindorff A."/>
            <person name="Ohm R.A."/>
            <person name="Martin F."/>
            <person name="Silar P."/>
            <person name="Natvig D.O."/>
            <person name="Lalanne C."/>
            <person name="Gautier V."/>
            <person name="Ament-Velasquez S.L."/>
            <person name="Kruys A."/>
            <person name="Hutchinson M.I."/>
            <person name="Powell A.J."/>
            <person name="Barry K."/>
            <person name="Miller A.N."/>
            <person name="Grigoriev I.V."/>
            <person name="Debuchy R."/>
            <person name="Gladieux P."/>
            <person name="Hiltunen Thoren M."/>
            <person name="Johannesson H."/>
        </authorList>
    </citation>
    <scope>NUCLEOTIDE SEQUENCE [LARGE SCALE GENOMIC DNA]</scope>
    <source>
        <strain evidence="7">CBS 340.73</strain>
    </source>
</reference>
<keyword evidence="3 5" id="KW-1133">Transmembrane helix</keyword>
<feature type="non-terminal residue" evidence="6">
    <location>
        <position position="1"/>
    </location>
</feature>
<feature type="transmembrane region" description="Helical" evidence="5">
    <location>
        <begin position="197"/>
        <end position="215"/>
    </location>
</feature>
<name>A0AAN6N0W5_9PEZI</name>
<evidence type="ECO:0000313" key="7">
    <source>
        <dbReference type="Proteomes" id="UP001303473"/>
    </source>
</evidence>
<organism evidence="6 7">
    <name type="scientific">Diplogelasinospora grovesii</name>
    <dbReference type="NCBI Taxonomy" id="303347"/>
    <lineage>
        <taxon>Eukaryota</taxon>
        <taxon>Fungi</taxon>
        <taxon>Dikarya</taxon>
        <taxon>Ascomycota</taxon>
        <taxon>Pezizomycotina</taxon>
        <taxon>Sordariomycetes</taxon>
        <taxon>Sordariomycetidae</taxon>
        <taxon>Sordariales</taxon>
        <taxon>Diplogelasinosporaceae</taxon>
        <taxon>Diplogelasinospora</taxon>
    </lineage>
</organism>
<comment type="subcellular location">
    <subcellularLocation>
        <location evidence="1">Membrane</location>
        <topology evidence="1">Multi-pass membrane protein</topology>
    </subcellularLocation>
</comment>
<dbReference type="PANTHER" id="PTHR23502">
    <property type="entry name" value="MAJOR FACILITATOR SUPERFAMILY"/>
    <property type="match status" value="1"/>
</dbReference>
<feature type="transmembrane region" description="Helical" evidence="5">
    <location>
        <begin position="155"/>
        <end position="177"/>
    </location>
</feature>
<feature type="transmembrane region" description="Helical" evidence="5">
    <location>
        <begin position="124"/>
        <end position="143"/>
    </location>
</feature>
<evidence type="ECO:0000256" key="4">
    <source>
        <dbReference type="ARBA" id="ARBA00023136"/>
    </source>
</evidence>
<dbReference type="GO" id="GO:0022857">
    <property type="term" value="F:transmembrane transporter activity"/>
    <property type="evidence" value="ECO:0007669"/>
    <property type="project" value="TreeGrafter"/>
</dbReference>
<dbReference type="PANTHER" id="PTHR23502:SF60">
    <property type="entry name" value="MAJOR FACILITATOR SUPERFAMILY (MFS) PROFILE DOMAIN-CONTAINING PROTEIN-RELATED"/>
    <property type="match status" value="1"/>
</dbReference>
<evidence type="ECO:0000256" key="5">
    <source>
        <dbReference type="SAM" id="Phobius"/>
    </source>
</evidence>
<sequence length="231" mass="25247">AVLFQALVKPLRLIGTQVIVQAMALYLAFMYGLLYLALSTDVLVWTDVYSQSVEIATLNYLSLALGFTVGTQIMAPISDRIYSHLKSRNGGVGLPEHRAPILIPGAVLVLVGLLLYGWSAQKQLFWMVPNIGAAILGGGIIISMQSITSYVVDVYPLYAASAMAALTLPRAIAGFTFPMFAPYMYRSLGYGWENSVLAFSAMVISWPAPLVLWRYGEALRARSHYATTDVE</sequence>
<dbReference type="EMBL" id="MU853893">
    <property type="protein sequence ID" value="KAK3936148.1"/>
    <property type="molecule type" value="Genomic_DNA"/>
</dbReference>
<comment type="caution">
    <text evidence="6">The sequence shown here is derived from an EMBL/GenBank/DDBJ whole genome shotgun (WGS) entry which is preliminary data.</text>
</comment>
<keyword evidence="4 5" id="KW-0472">Membrane</keyword>
<dbReference type="AlphaFoldDB" id="A0AAN6N0W5"/>
<proteinExistence type="predicted"/>
<accession>A0AAN6N0W5</accession>
<feature type="transmembrane region" description="Helical" evidence="5">
    <location>
        <begin position="18"/>
        <end position="38"/>
    </location>
</feature>
<dbReference type="Proteomes" id="UP001303473">
    <property type="component" value="Unassembled WGS sequence"/>
</dbReference>
<feature type="transmembrane region" description="Helical" evidence="5">
    <location>
        <begin position="99"/>
        <end position="118"/>
    </location>
</feature>
<evidence type="ECO:0000256" key="2">
    <source>
        <dbReference type="ARBA" id="ARBA00022692"/>
    </source>
</evidence>
<dbReference type="Gene3D" id="1.20.1250.20">
    <property type="entry name" value="MFS general substrate transporter like domains"/>
    <property type="match status" value="1"/>
</dbReference>
<dbReference type="SUPFAM" id="SSF103473">
    <property type="entry name" value="MFS general substrate transporter"/>
    <property type="match status" value="1"/>
</dbReference>
<keyword evidence="7" id="KW-1185">Reference proteome</keyword>
<protein>
    <submittedName>
        <fullName evidence="6">Major facilitator superfamily domain-containing protein</fullName>
    </submittedName>
</protein>
<dbReference type="InterPro" id="IPR036259">
    <property type="entry name" value="MFS_trans_sf"/>
</dbReference>
<gene>
    <name evidence="6" type="ORF">QBC46DRAFT_270248</name>
</gene>
<dbReference type="GO" id="GO:0016020">
    <property type="term" value="C:membrane"/>
    <property type="evidence" value="ECO:0007669"/>
    <property type="project" value="UniProtKB-SubCell"/>
</dbReference>
<keyword evidence="2 5" id="KW-0812">Transmembrane</keyword>
<evidence type="ECO:0000256" key="3">
    <source>
        <dbReference type="ARBA" id="ARBA00022989"/>
    </source>
</evidence>
<feature type="transmembrane region" description="Helical" evidence="5">
    <location>
        <begin position="58"/>
        <end position="78"/>
    </location>
</feature>